<dbReference type="InterPro" id="IPR036444">
    <property type="entry name" value="PLipase_A2_dom_sf"/>
</dbReference>
<evidence type="ECO:0000313" key="9">
    <source>
        <dbReference type="EMBL" id="CAG5110913.1"/>
    </source>
</evidence>
<feature type="transmembrane region" description="Helical" evidence="6">
    <location>
        <begin position="210"/>
        <end position="230"/>
    </location>
</feature>
<dbReference type="EMBL" id="OU015567">
    <property type="protein sequence ID" value="CAG5110913.1"/>
    <property type="molecule type" value="Genomic_DNA"/>
</dbReference>
<proteinExistence type="inferred from homology"/>
<organism evidence="9 10">
    <name type="scientific">Oikopleura dioica</name>
    <name type="common">Tunicate</name>
    <dbReference type="NCBI Taxonomy" id="34765"/>
    <lineage>
        <taxon>Eukaryota</taxon>
        <taxon>Metazoa</taxon>
        <taxon>Chordata</taxon>
        <taxon>Tunicata</taxon>
        <taxon>Appendicularia</taxon>
        <taxon>Copelata</taxon>
        <taxon>Oikopleuridae</taxon>
        <taxon>Oikopleura</taxon>
    </lineage>
</organism>
<comment type="similarity">
    <text evidence="4">Belongs to the phospholipase A2 family.</text>
</comment>
<feature type="domain" description="Phospholipase A2-like central" evidence="8">
    <location>
        <begin position="15"/>
        <end position="147"/>
    </location>
</feature>
<dbReference type="Gene3D" id="1.20.90.10">
    <property type="entry name" value="Phospholipase A2 domain"/>
    <property type="match status" value="1"/>
</dbReference>
<feature type="chain" id="PRO_5045119026" evidence="7">
    <location>
        <begin position="22"/>
        <end position="423"/>
    </location>
</feature>
<gene>
    <name evidence="9" type="ORF">OKIOD_LOCUS14025</name>
</gene>
<dbReference type="CDD" id="cd00125">
    <property type="entry name" value="PLA2c"/>
    <property type="match status" value="1"/>
</dbReference>
<dbReference type="PANTHER" id="PTHR10704">
    <property type="entry name" value="CARBOHYDRATE SULFOTRANSFERASE"/>
    <property type="match status" value="1"/>
</dbReference>
<dbReference type="SUPFAM" id="SSF52540">
    <property type="entry name" value="P-loop containing nucleoside triphosphate hydrolases"/>
    <property type="match status" value="1"/>
</dbReference>
<protein>
    <submittedName>
        <fullName evidence="9">Oidioi.mRNA.OKI2018_I69.chr2.g5260.t1.cds</fullName>
    </submittedName>
</protein>
<name>A0ABN7T3J0_OIKDI</name>
<dbReference type="SMART" id="SM00085">
    <property type="entry name" value="PA2c"/>
    <property type="match status" value="1"/>
</dbReference>
<sequence length="423" mass="49274">MKKITIFFLTAVSAGLTDFNGQITCYLGGYMSSQYVGYGCWCGRHNNGIPVDETDQCCFEHDNCYDEADKKFSSGIFLESLPQSYFKTYDYMCHEEHGVICRDDVESYSRKLCECDKAAASCFQRNRNSYNKYFSKQGEFNKDRFCTDGNRQKIQTENFSGCERNSPHEFCCGSKAYDNRFNLCCGGEVFSDILENDLEKEKMEGSSVNFYQIILINILITCMIMLYSGFYRREEDTVLSFFTIDEVDQMIEKKVKEEREKMEELEQEKFIEVEKEGIKIEENEEKPERRKAVLMVTFMRSGSTFLGEMFNNHDDAFYVFEPLHPLSKFGLSKSSLEDRFEILTDNLNCNFREQYDITIPWRSFKGEEMPLEESLDKKGDFVFRSKHRRLCAPPFCGRDFSKSLHQCNEECGLVDLSLASRKG</sequence>
<dbReference type="Gene3D" id="3.40.50.300">
    <property type="entry name" value="P-loop containing nucleotide triphosphate hydrolases"/>
    <property type="match status" value="1"/>
</dbReference>
<dbReference type="Proteomes" id="UP001158576">
    <property type="component" value="Chromosome 2"/>
</dbReference>
<dbReference type="InterPro" id="IPR016090">
    <property type="entry name" value="PLA2-like_dom"/>
</dbReference>
<keyword evidence="6" id="KW-0812">Transmembrane</keyword>
<dbReference type="PANTHER" id="PTHR10704:SF71">
    <property type="entry name" value="CARBOHYDRATE SULFOTRANSFERASE 1-LIKE"/>
    <property type="match status" value="1"/>
</dbReference>
<dbReference type="SUPFAM" id="SSF48619">
    <property type="entry name" value="Phospholipase A2, PLA2"/>
    <property type="match status" value="1"/>
</dbReference>
<dbReference type="InterPro" id="IPR033113">
    <property type="entry name" value="PLA2_histidine"/>
</dbReference>
<dbReference type="Pfam" id="PF00068">
    <property type="entry name" value="Phospholip_A2_1"/>
    <property type="match status" value="1"/>
</dbReference>
<evidence type="ECO:0000256" key="6">
    <source>
        <dbReference type="SAM" id="Phobius"/>
    </source>
</evidence>
<evidence type="ECO:0000256" key="3">
    <source>
        <dbReference type="ARBA" id="ARBA00023157"/>
    </source>
</evidence>
<evidence type="ECO:0000256" key="7">
    <source>
        <dbReference type="SAM" id="SignalP"/>
    </source>
</evidence>
<evidence type="ECO:0000256" key="1">
    <source>
        <dbReference type="ARBA" id="ARBA00004613"/>
    </source>
</evidence>
<keyword evidence="6" id="KW-1133">Transmembrane helix</keyword>
<dbReference type="InterPro" id="IPR051135">
    <property type="entry name" value="Gal/GlcNAc/GalNAc_ST"/>
</dbReference>
<feature type="signal peptide" evidence="7">
    <location>
        <begin position="1"/>
        <end position="21"/>
    </location>
</feature>
<keyword evidence="5" id="KW-0175">Coiled coil</keyword>
<keyword evidence="3" id="KW-1015">Disulfide bond</keyword>
<evidence type="ECO:0000313" key="10">
    <source>
        <dbReference type="Proteomes" id="UP001158576"/>
    </source>
</evidence>
<feature type="coiled-coil region" evidence="5">
    <location>
        <begin position="247"/>
        <end position="275"/>
    </location>
</feature>
<dbReference type="PRINTS" id="PR00389">
    <property type="entry name" value="PHPHLIPASEA2"/>
</dbReference>
<keyword evidence="10" id="KW-1185">Reference proteome</keyword>
<evidence type="ECO:0000256" key="4">
    <source>
        <dbReference type="RuleBase" id="RU003654"/>
    </source>
</evidence>
<reference evidence="9 10" key="1">
    <citation type="submission" date="2021-04" db="EMBL/GenBank/DDBJ databases">
        <authorList>
            <person name="Bliznina A."/>
        </authorList>
    </citation>
    <scope>NUCLEOTIDE SEQUENCE [LARGE SCALE GENOMIC DNA]</scope>
</reference>
<keyword evidence="6" id="KW-0472">Membrane</keyword>
<comment type="subcellular location">
    <subcellularLocation>
        <location evidence="1">Secreted</location>
    </subcellularLocation>
</comment>
<evidence type="ECO:0000256" key="5">
    <source>
        <dbReference type="SAM" id="Coils"/>
    </source>
</evidence>
<evidence type="ECO:0000259" key="8">
    <source>
        <dbReference type="SMART" id="SM00085"/>
    </source>
</evidence>
<dbReference type="InterPro" id="IPR001211">
    <property type="entry name" value="PLA2"/>
</dbReference>
<accession>A0ABN7T3J0</accession>
<keyword evidence="7" id="KW-0732">Signal</keyword>
<dbReference type="InterPro" id="IPR027417">
    <property type="entry name" value="P-loop_NTPase"/>
</dbReference>
<evidence type="ECO:0000256" key="2">
    <source>
        <dbReference type="ARBA" id="ARBA00022525"/>
    </source>
</evidence>
<dbReference type="PROSITE" id="PS00118">
    <property type="entry name" value="PA2_HIS"/>
    <property type="match status" value="1"/>
</dbReference>
<keyword evidence="2" id="KW-0964">Secreted</keyword>